<keyword evidence="3" id="KW-0378">Hydrolase</keyword>
<evidence type="ECO:0000259" key="6">
    <source>
        <dbReference type="PROSITE" id="PS51935"/>
    </source>
</evidence>
<dbReference type="Gene3D" id="3.90.1720.10">
    <property type="entry name" value="endopeptidase domain like (from Nostoc punctiforme)"/>
    <property type="match status" value="1"/>
</dbReference>
<reference evidence="7" key="1">
    <citation type="journal article" date="2014" name="Int. J. Syst. Evol. Microbiol.">
        <title>Complete genome sequence of Corynebacterium casei LMG S-19264T (=DSM 44701T), isolated from a smear-ripened cheese.</title>
        <authorList>
            <consortium name="US DOE Joint Genome Institute (JGI-PGF)"/>
            <person name="Walter F."/>
            <person name="Albersmeier A."/>
            <person name="Kalinowski J."/>
            <person name="Ruckert C."/>
        </authorList>
    </citation>
    <scope>NUCLEOTIDE SEQUENCE</scope>
    <source>
        <strain evidence="7">VKM Ac-1321</strain>
    </source>
</reference>
<organism evidence="7 8">
    <name type="scientific">Dactylosporangium matsuzakiense</name>
    <dbReference type="NCBI Taxonomy" id="53360"/>
    <lineage>
        <taxon>Bacteria</taxon>
        <taxon>Bacillati</taxon>
        <taxon>Actinomycetota</taxon>
        <taxon>Actinomycetes</taxon>
        <taxon>Micromonosporales</taxon>
        <taxon>Micromonosporaceae</taxon>
        <taxon>Dactylosporangium</taxon>
    </lineage>
</organism>
<dbReference type="AlphaFoldDB" id="A0A9W6KJ75"/>
<evidence type="ECO:0000313" key="7">
    <source>
        <dbReference type="EMBL" id="GLL01236.1"/>
    </source>
</evidence>
<keyword evidence="8" id="KW-1185">Reference proteome</keyword>
<dbReference type="InterPro" id="IPR000064">
    <property type="entry name" value="NLP_P60_dom"/>
</dbReference>
<evidence type="ECO:0000256" key="2">
    <source>
        <dbReference type="ARBA" id="ARBA00022670"/>
    </source>
</evidence>
<name>A0A9W6KJ75_9ACTN</name>
<protein>
    <recommendedName>
        <fullName evidence="6">NlpC/P60 domain-containing protein</fullName>
    </recommendedName>
</protein>
<feature type="compositionally biased region" description="Pro residues" evidence="5">
    <location>
        <begin position="112"/>
        <end position="132"/>
    </location>
</feature>
<feature type="domain" description="NlpC/P60" evidence="6">
    <location>
        <begin position="185"/>
        <end position="297"/>
    </location>
</feature>
<sequence>MALGKQIICPGLPIRRGDGCIARRRDGLCCFGRAHECPGPNGEPHLSSYDLRRNLSAATTVCTIACTVLTGALMSGHTTHAAPAHDSGSAAIAAEAIPDRLLELRSATRSIPQPPAPPPPVAAAPPPAPAAAPPRAARTESSTRASRSATRSQRSVRPQTARPPTRRPARTRTGSTGGLATTVYSGNSGGVVGFAMAQVGKGYSFGSTGPDRYDCSGLVVAAFRRLGISLPRSTGGLAGMGRPVSRGELQPGDLVFPSSGHVGIYIGGGRIVHASTERDGVKISPIYAFRFARRVVG</sequence>
<dbReference type="PANTHER" id="PTHR47053:SF1">
    <property type="entry name" value="MUREIN DD-ENDOPEPTIDASE MEPH-RELATED"/>
    <property type="match status" value="1"/>
</dbReference>
<dbReference type="InterPro" id="IPR051202">
    <property type="entry name" value="Peptidase_C40"/>
</dbReference>
<dbReference type="PROSITE" id="PS51935">
    <property type="entry name" value="NLPC_P60"/>
    <property type="match status" value="1"/>
</dbReference>
<proteinExistence type="inferred from homology"/>
<keyword evidence="2" id="KW-0645">Protease</keyword>
<dbReference type="EMBL" id="BSFP01000014">
    <property type="protein sequence ID" value="GLL01236.1"/>
    <property type="molecule type" value="Genomic_DNA"/>
</dbReference>
<comment type="similarity">
    <text evidence="1">Belongs to the peptidase C40 family.</text>
</comment>
<evidence type="ECO:0000256" key="1">
    <source>
        <dbReference type="ARBA" id="ARBA00007074"/>
    </source>
</evidence>
<evidence type="ECO:0000256" key="4">
    <source>
        <dbReference type="ARBA" id="ARBA00022807"/>
    </source>
</evidence>
<dbReference type="GO" id="GO:0008234">
    <property type="term" value="F:cysteine-type peptidase activity"/>
    <property type="evidence" value="ECO:0007669"/>
    <property type="project" value="UniProtKB-KW"/>
</dbReference>
<evidence type="ECO:0000313" key="8">
    <source>
        <dbReference type="Proteomes" id="UP001143480"/>
    </source>
</evidence>
<evidence type="ECO:0000256" key="3">
    <source>
        <dbReference type="ARBA" id="ARBA00022801"/>
    </source>
</evidence>
<keyword evidence="4" id="KW-0788">Thiol protease</keyword>
<dbReference type="PANTHER" id="PTHR47053">
    <property type="entry name" value="MUREIN DD-ENDOPEPTIDASE MEPH-RELATED"/>
    <property type="match status" value="1"/>
</dbReference>
<dbReference type="Proteomes" id="UP001143480">
    <property type="component" value="Unassembled WGS sequence"/>
</dbReference>
<gene>
    <name evidence="7" type="ORF">GCM10017581_029770</name>
</gene>
<feature type="compositionally biased region" description="Low complexity" evidence="5">
    <location>
        <begin position="133"/>
        <end position="163"/>
    </location>
</feature>
<accession>A0A9W6KJ75</accession>
<dbReference type="SUPFAM" id="SSF54001">
    <property type="entry name" value="Cysteine proteinases"/>
    <property type="match status" value="1"/>
</dbReference>
<comment type="caution">
    <text evidence="7">The sequence shown here is derived from an EMBL/GenBank/DDBJ whole genome shotgun (WGS) entry which is preliminary data.</text>
</comment>
<dbReference type="InterPro" id="IPR038765">
    <property type="entry name" value="Papain-like_cys_pep_sf"/>
</dbReference>
<feature type="region of interest" description="Disordered" evidence="5">
    <location>
        <begin position="109"/>
        <end position="182"/>
    </location>
</feature>
<dbReference type="Pfam" id="PF00877">
    <property type="entry name" value="NLPC_P60"/>
    <property type="match status" value="1"/>
</dbReference>
<reference evidence="7" key="2">
    <citation type="submission" date="2023-01" db="EMBL/GenBank/DDBJ databases">
        <authorList>
            <person name="Sun Q."/>
            <person name="Evtushenko L."/>
        </authorList>
    </citation>
    <scope>NUCLEOTIDE SEQUENCE</scope>
    <source>
        <strain evidence="7">VKM Ac-1321</strain>
    </source>
</reference>
<evidence type="ECO:0000256" key="5">
    <source>
        <dbReference type="SAM" id="MobiDB-lite"/>
    </source>
</evidence>
<dbReference type="GO" id="GO:0006508">
    <property type="term" value="P:proteolysis"/>
    <property type="evidence" value="ECO:0007669"/>
    <property type="project" value="UniProtKB-KW"/>
</dbReference>